<dbReference type="Gene3D" id="1.10.510.10">
    <property type="entry name" value="Transferase(Phosphotransferase) domain 1"/>
    <property type="match status" value="1"/>
</dbReference>
<dbReference type="RefSeq" id="WP_305022123.1">
    <property type="nucleotide sequence ID" value="NZ_JAUQTB010000001.1"/>
</dbReference>
<dbReference type="InterPro" id="IPR011009">
    <property type="entry name" value="Kinase-like_dom_sf"/>
</dbReference>
<feature type="domain" description="Protein kinase" evidence="10">
    <location>
        <begin position="17"/>
        <end position="286"/>
    </location>
</feature>
<keyword evidence="3 11" id="KW-0808">Transferase</keyword>
<dbReference type="InterPro" id="IPR017441">
    <property type="entry name" value="Protein_kinase_ATP_BS"/>
</dbReference>
<dbReference type="PANTHER" id="PTHR24363">
    <property type="entry name" value="SERINE/THREONINE PROTEIN KINASE"/>
    <property type="match status" value="1"/>
</dbReference>
<evidence type="ECO:0000256" key="6">
    <source>
        <dbReference type="ARBA" id="ARBA00022840"/>
    </source>
</evidence>
<dbReference type="Pfam" id="PF00069">
    <property type="entry name" value="Pkinase"/>
    <property type="match status" value="1"/>
</dbReference>
<dbReference type="EMBL" id="JAUQTB010000001">
    <property type="protein sequence ID" value="MDO7904926.1"/>
    <property type="molecule type" value="Genomic_DNA"/>
</dbReference>
<dbReference type="SUPFAM" id="SSF52540">
    <property type="entry name" value="P-loop containing nucleoside triphosphate hydrolases"/>
    <property type="match status" value="1"/>
</dbReference>
<keyword evidence="2" id="KW-0723">Serine/threonine-protein kinase</keyword>
<keyword evidence="5 11" id="KW-0418">Kinase</keyword>
<evidence type="ECO:0000256" key="7">
    <source>
        <dbReference type="ARBA" id="ARBA00047899"/>
    </source>
</evidence>
<reference evidence="11 12" key="1">
    <citation type="submission" date="2023-07" db="EMBL/GenBank/DDBJ databases">
        <title>Paenibacillus sp. JX-17 nov. isolated from soil.</title>
        <authorList>
            <person name="Wan Y."/>
            <person name="Liu B."/>
        </authorList>
    </citation>
    <scope>NUCLEOTIDE SEQUENCE [LARGE SCALE GENOMIC DNA]</scope>
    <source>
        <strain evidence="11 12">JX-17</strain>
    </source>
</reference>
<dbReference type="PROSITE" id="PS50011">
    <property type="entry name" value="PROTEIN_KINASE_DOM"/>
    <property type="match status" value="1"/>
</dbReference>
<dbReference type="CDD" id="cd14014">
    <property type="entry name" value="STKc_PknB_like"/>
    <property type="match status" value="1"/>
</dbReference>
<evidence type="ECO:0000256" key="4">
    <source>
        <dbReference type="ARBA" id="ARBA00022741"/>
    </source>
</evidence>
<protein>
    <recommendedName>
        <fullName evidence="1">non-specific serine/threonine protein kinase</fullName>
        <ecNumber evidence="1">2.7.11.1</ecNumber>
    </recommendedName>
</protein>
<dbReference type="PROSITE" id="PS00108">
    <property type="entry name" value="PROTEIN_KINASE_ST"/>
    <property type="match status" value="1"/>
</dbReference>
<evidence type="ECO:0000256" key="9">
    <source>
        <dbReference type="PROSITE-ProRule" id="PRU10141"/>
    </source>
</evidence>
<dbReference type="InterPro" id="IPR000719">
    <property type="entry name" value="Prot_kinase_dom"/>
</dbReference>
<dbReference type="SUPFAM" id="SSF56112">
    <property type="entry name" value="Protein kinase-like (PK-like)"/>
    <property type="match status" value="1"/>
</dbReference>
<dbReference type="Gene3D" id="3.40.50.300">
    <property type="entry name" value="P-loop containing nucleotide triphosphate hydrolases"/>
    <property type="match status" value="1"/>
</dbReference>
<evidence type="ECO:0000313" key="12">
    <source>
        <dbReference type="Proteomes" id="UP001240171"/>
    </source>
</evidence>
<keyword evidence="6 9" id="KW-0067">ATP-binding</keyword>
<keyword evidence="4 9" id="KW-0547">Nucleotide-binding</keyword>
<evidence type="ECO:0000313" key="11">
    <source>
        <dbReference type="EMBL" id="MDO7904926.1"/>
    </source>
</evidence>
<comment type="catalytic activity">
    <reaction evidence="8">
        <text>L-seryl-[protein] + ATP = O-phospho-L-seryl-[protein] + ADP + H(+)</text>
        <dbReference type="Rhea" id="RHEA:17989"/>
        <dbReference type="Rhea" id="RHEA-COMP:9863"/>
        <dbReference type="Rhea" id="RHEA-COMP:11604"/>
        <dbReference type="ChEBI" id="CHEBI:15378"/>
        <dbReference type="ChEBI" id="CHEBI:29999"/>
        <dbReference type="ChEBI" id="CHEBI:30616"/>
        <dbReference type="ChEBI" id="CHEBI:83421"/>
        <dbReference type="ChEBI" id="CHEBI:456216"/>
        <dbReference type="EC" id="2.7.11.1"/>
    </reaction>
</comment>
<evidence type="ECO:0000256" key="8">
    <source>
        <dbReference type="ARBA" id="ARBA00048679"/>
    </source>
</evidence>
<dbReference type="PROSITE" id="PS00107">
    <property type="entry name" value="PROTEIN_KINASE_ATP"/>
    <property type="match status" value="1"/>
</dbReference>
<evidence type="ECO:0000256" key="2">
    <source>
        <dbReference type="ARBA" id="ARBA00022527"/>
    </source>
</evidence>
<evidence type="ECO:0000256" key="3">
    <source>
        <dbReference type="ARBA" id="ARBA00022679"/>
    </source>
</evidence>
<accession>A0ABT9C6N7</accession>
<evidence type="ECO:0000256" key="1">
    <source>
        <dbReference type="ARBA" id="ARBA00012513"/>
    </source>
</evidence>
<organism evidence="11 12">
    <name type="scientific">Paenibacillus lacisoli</name>
    <dbReference type="NCBI Taxonomy" id="3064525"/>
    <lineage>
        <taxon>Bacteria</taxon>
        <taxon>Bacillati</taxon>
        <taxon>Bacillota</taxon>
        <taxon>Bacilli</taxon>
        <taxon>Bacillales</taxon>
        <taxon>Paenibacillaceae</taxon>
        <taxon>Paenibacillus</taxon>
    </lineage>
</organism>
<dbReference type="PANTHER" id="PTHR24363:SF0">
    <property type="entry name" value="SERINE_THREONINE KINASE LIKE DOMAIN CONTAINING 1"/>
    <property type="match status" value="1"/>
</dbReference>
<name>A0ABT9C6N7_9BACL</name>
<dbReference type="SMART" id="SM00220">
    <property type="entry name" value="S_TKc"/>
    <property type="match status" value="1"/>
</dbReference>
<sequence>MSLDAELAYGSVVGGRYRILRCIGRGGMSRVYLAEDQKLPGQHWAVKENLRIDGIGMAREEAQMLISLNHPRLPRIVDFVEPGEEGNISYLVMDFIEGTTLGDYISASKGRVPAEQILQLAAQLLEVLDYLHSQNPPVIYRDMKPGNIMLTSGMDVKVIDFGIARSFHAERQEDTVKLGTLGFAAPEQYGGRQSDARSDIYGLGALLLFIVTGGRYSEWLPGIETSIQHGIPRYFVPMLRKMLYVEPAERYQTAAEALCDLKRGAATPKPHRQQWNEELLSGTKVVAVLGVSTGVGATHTTISIGHHLDRHYGKAAIIEMISGSKSFARIQQLKGSAASVKDHHFSRQFEIEGVHYWRQTGRADVLSLLGGSYPFIVLDLGSGRDAEKLEELLRADIALIVGSGSLWRQQDILEFVQLAGRYPQHKWHFCLPLASDRTVQSVKNNLGHNRVFSLPLQSDPFESDERMEVVWEEILRSKLPKRRRRFSFSTLFK</sequence>
<keyword evidence="12" id="KW-1185">Reference proteome</keyword>
<comment type="caution">
    <text evidence="11">The sequence shown here is derived from an EMBL/GenBank/DDBJ whole genome shotgun (WGS) entry which is preliminary data.</text>
</comment>
<evidence type="ECO:0000259" key="10">
    <source>
        <dbReference type="PROSITE" id="PS50011"/>
    </source>
</evidence>
<feature type="binding site" evidence="9">
    <location>
        <position position="47"/>
    </location>
    <ligand>
        <name>ATP</name>
        <dbReference type="ChEBI" id="CHEBI:30616"/>
    </ligand>
</feature>
<evidence type="ECO:0000256" key="5">
    <source>
        <dbReference type="ARBA" id="ARBA00022777"/>
    </source>
</evidence>
<dbReference type="Proteomes" id="UP001240171">
    <property type="component" value="Unassembled WGS sequence"/>
</dbReference>
<dbReference type="InterPro" id="IPR008271">
    <property type="entry name" value="Ser/Thr_kinase_AS"/>
</dbReference>
<gene>
    <name evidence="11" type="ORF">Q5741_00695</name>
</gene>
<dbReference type="InterPro" id="IPR027417">
    <property type="entry name" value="P-loop_NTPase"/>
</dbReference>
<dbReference type="GO" id="GO:0004674">
    <property type="term" value="F:protein serine/threonine kinase activity"/>
    <property type="evidence" value="ECO:0007669"/>
    <property type="project" value="UniProtKB-EC"/>
</dbReference>
<dbReference type="EC" id="2.7.11.1" evidence="1"/>
<comment type="catalytic activity">
    <reaction evidence="7">
        <text>L-threonyl-[protein] + ATP = O-phospho-L-threonyl-[protein] + ADP + H(+)</text>
        <dbReference type="Rhea" id="RHEA:46608"/>
        <dbReference type="Rhea" id="RHEA-COMP:11060"/>
        <dbReference type="Rhea" id="RHEA-COMP:11605"/>
        <dbReference type="ChEBI" id="CHEBI:15378"/>
        <dbReference type="ChEBI" id="CHEBI:30013"/>
        <dbReference type="ChEBI" id="CHEBI:30616"/>
        <dbReference type="ChEBI" id="CHEBI:61977"/>
        <dbReference type="ChEBI" id="CHEBI:456216"/>
        <dbReference type="EC" id="2.7.11.1"/>
    </reaction>
</comment>
<proteinExistence type="predicted"/>
<dbReference type="Gene3D" id="3.30.200.20">
    <property type="entry name" value="Phosphorylase Kinase, domain 1"/>
    <property type="match status" value="1"/>
</dbReference>